<proteinExistence type="predicted"/>
<gene>
    <name evidence="1" type="ORF">ERS007688_02913</name>
</gene>
<dbReference type="EMBL" id="CFOH01000552">
    <property type="protein sequence ID" value="CFE60829.1"/>
    <property type="molecule type" value="Genomic_DNA"/>
</dbReference>
<organism evidence="1 2">
    <name type="scientific">Mycobacterium tuberculosis</name>
    <dbReference type="NCBI Taxonomy" id="1773"/>
    <lineage>
        <taxon>Bacteria</taxon>
        <taxon>Bacillati</taxon>
        <taxon>Actinomycetota</taxon>
        <taxon>Actinomycetes</taxon>
        <taxon>Mycobacteriales</taxon>
        <taxon>Mycobacteriaceae</taxon>
        <taxon>Mycobacterium</taxon>
        <taxon>Mycobacterium tuberculosis complex</taxon>
    </lineage>
</organism>
<accession>A0A654TQ81</accession>
<dbReference type="Proteomes" id="UP000046947">
    <property type="component" value="Unassembled WGS sequence"/>
</dbReference>
<evidence type="ECO:0000313" key="2">
    <source>
        <dbReference type="Proteomes" id="UP000046947"/>
    </source>
</evidence>
<protein>
    <submittedName>
        <fullName evidence="1">Uncharacterized protein</fullName>
    </submittedName>
</protein>
<name>A0A654TQ81_MYCTX</name>
<sequence length="102" mass="11318">MGLRLYGANRSMNRRTVATWIRSLPLTMPTTSRRSSPAMSWSDVLRTASSKAKFGAAEKHRPLVASSCIQRAGRRKNDIGLINIARRRATSGAQIPRIRPIS</sequence>
<dbReference type="AlphaFoldDB" id="A0A654TQ81"/>
<evidence type="ECO:0000313" key="1">
    <source>
        <dbReference type="EMBL" id="CFE60829.1"/>
    </source>
</evidence>
<reference evidence="1 2" key="1">
    <citation type="submission" date="2015-03" db="EMBL/GenBank/DDBJ databases">
        <authorList>
            <consortium name="Pathogen Informatics"/>
        </authorList>
    </citation>
    <scope>NUCLEOTIDE SEQUENCE [LARGE SCALE GENOMIC DNA]</scope>
    <source>
        <strain evidence="1 2">H09601792</strain>
    </source>
</reference>